<dbReference type="PANTHER" id="PTHR31717:SF122">
    <property type="entry name" value="OS07G0667300 PROTEIN"/>
    <property type="match status" value="1"/>
</dbReference>
<comment type="subcellular location">
    <subcellularLocation>
        <location evidence="1 9">Nucleus</location>
    </subcellularLocation>
</comment>
<dbReference type="PaxDb" id="4577-GRMZM5G813532_P01"/>
<keyword evidence="4" id="KW-0677">Repeat</keyword>
<dbReference type="PROSITE" id="PS51017">
    <property type="entry name" value="CCT"/>
    <property type="match status" value="1"/>
</dbReference>
<evidence type="ECO:0000256" key="4">
    <source>
        <dbReference type="ARBA" id="ARBA00022737"/>
    </source>
</evidence>
<dbReference type="EnsemblPlants" id="Zm00001eb110960_T001">
    <property type="protein sequence ID" value="Zm00001eb110960_P001"/>
    <property type="gene ID" value="Zm00001eb110960"/>
</dbReference>
<dbReference type="ExpressionAtlas" id="A0A1D6F3U4">
    <property type="expression patterns" value="baseline and differential"/>
</dbReference>
<evidence type="ECO:0000313" key="15">
    <source>
        <dbReference type="Proteomes" id="UP000007305"/>
    </source>
</evidence>
<evidence type="ECO:0000256" key="5">
    <source>
        <dbReference type="ARBA" id="ARBA00022771"/>
    </source>
</evidence>
<feature type="region of interest" description="Disordered" evidence="10">
    <location>
        <begin position="317"/>
        <end position="339"/>
    </location>
</feature>
<feature type="domain" description="B box-type" evidence="11">
    <location>
        <begin position="10"/>
        <end position="57"/>
    </location>
</feature>
<evidence type="ECO:0000256" key="10">
    <source>
        <dbReference type="SAM" id="MobiDB-lite"/>
    </source>
</evidence>
<evidence type="ECO:0000313" key="14">
    <source>
        <dbReference type="EnsemblPlants" id="Zm00001eb110960_P001"/>
    </source>
</evidence>
<evidence type="ECO:0000256" key="9">
    <source>
        <dbReference type="PROSITE-ProRule" id="PRU00357"/>
    </source>
</evidence>
<evidence type="ECO:0000259" key="11">
    <source>
        <dbReference type="PROSITE" id="PS50119"/>
    </source>
</evidence>
<organism evidence="13">
    <name type="scientific">Zea mays</name>
    <name type="common">Maize</name>
    <dbReference type="NCBI Taxonomy" id="4577"/>
    <lineage>
        <taxon>Eukaryota</taxon>
        <taxon>Viridiplantae</taxon>
        <taxon>Streptophyta</taxon>
        <taxon>Embryophyta</taxon>
        <taxon>Tracheophyta</taxon>
        <taxon>Spermatophyta</taxon>
        <taxon>Magnoliopsida</taxon>
        <taxon>Liliopsida</taxon>
        <taxon>Poales</taxon>
        <taxon>Poaceae</taxon>
        <taxon>PACMAD clade</taxon>
        <taxon>Panicoideae</taxon>
        <taxon>Andropogonodae</taxon>
        <taxon>Andropogoneae</taxon>
        <taxon>Tripsacinae</taxon>
        <taxon>Zea</taxon>
    </lineage>
</organism>
<dbReference type="CDD" id="cd19821">
    <property type="entry name" value="Bbox1_BBX-like"/>
    <property type="match status" value="1"/>
</dbReference>
<comment type="similarity">
    <text evidence="2">Belongs to the CONSTANS family.</text>
</comment>
<evidence type="ECO:0000256" key="6">
    <source>
        <dbReference type="ARBA" id="ARBA00022833"/>
    </source>
</evidence>
<evidence type="ECO:0000259" key="12">
    <source>
        <dbReference type="PROSITE" id="PS51017"/>
    </source>
</evidence>
<dbReference type="EMBL" id="CM007648">
    <property type="protein sequence ID" value="ONM26006.1"/>
    <property type="molecule type" value="Genomic_DNA"/>
</dbReference>
<dbReference type="GeneID" id="103647917"/>
<dbReference type="AlphaFoldDB" id="A0A1D6F3U4"/>
<keyword evidence="7 9" id="KW-0539">Nucleus</keyword>
<dbReference type="InterPro" id="IPR000315">
    <property type="entry name" value="Znf_B-box"/>
</dbReference>
<proteinExistence type="inferred from homology"/>
<gene>
    <name evidence="14" type="primary">LOC103647917</name>
    <name evidence="13" type="ORF">ZEAMMB73_Zm00001d007107</name>
</gene>
<evidence type="ECO:0000313" key="13">
    <source>
        <dbReference type="EMBL" id="ONM26006.1"/>
    </source>
</evidence>
<dbReference type="SMR" id="A0A1D6F3U4"/>
<dbReference type="Gramene" id="Zm00001eb110960_T001">
    <property type="protein sequence ID" value="Zm00001eb110960_P001"/>
    <property type="gene ID" value="Zm00001eb110960"/>
</dbReference>
<keyword evidence="15" id="KW-1185">Reference proteome</keyword>
<protein>
    <submittedName>
        <fullName evidence="13">Zinc finger protein CONSTANS-LIKE 13</fullName>
    </submittedName>
</protein>
<dbReference type="RefSeq" id="NP_001381858.1">
    <property type="nucleotide sequence ID" value="NM_001394929.1"/>
</dbReference>
<dbReference type="OrthoDB" id="153872at2759"/>
<evidence type="ECO:0000256" key="8">
    <source>
        <dbReference type="PROSITE-ProRule" id="PRU00024"/>
    </source>
</evidence>
<dbReference type="InterPro" id="IPR010402">
    <property type="entry name" value="CCT_domain"/>
</dbReference>
<dbReference type="OMA" id="GSAFHWH"/>
<dbReference type="Pfam" id="PF06203">
    <property type="entry name" value="CCT"/>
    <property type="match status" value="1"/>
</dbReference>
<dbReference type="PANTHER" id="PTHR31717">
    <property type="entry name" value="ZINC FINGER PROTEIN CONSTANS-LIKE 10"/>
    <property type="match status" value="1"/>
</dbReference>
<evidence type="ECO:0000256" key="3">
    <source>
        <dbReference type="ARBA" id="ARBA00022723"/>
    </source>
</evidence>
<dbReference type="GO" id="GO:0006355">
    <property type="term" value="P:regulation of DNA-templated transcription"/>
    <property type="evidence" value="ECO:0007669"/>
    <property type="project" value="UniProtKB-ARBA"/>
</dbReference>
<dbReference type="InterPro" id="IPR049808">
    <property type="entry name" value="CONSTANS-like_Bbox1"/>
</dbReference>
<keyword evidence="5 8" id="KW-0863">Zinc-finger</keyword>
<reference evidence="14" key="2">
    <citation type="submission" date="2019-07" db="EMBL/GenBank/DDBJ databases">
        <authorList>
            <person name="Seetharam A."/>
            <person name="Woodhouse M."/>
            <person name="Cannon E."/>
        </authorList>
    </citation>
    <scope>NUCLEOTIDE SEQUENCE [LARGE SCALE GENOMIC DNA]</scope>
    <source>
        <strain evidence="14">cv. B73</strain>
    </source>
</reference>
<dbReference type="Proteomes" id="UP000007305">
    <property type="component" value="Chromosome 2"/>
</dbReference>
<name>A0A1D6F3U4_MAIZE</name>
<keyword evidence="3" id="KW-0479">Metal-binding</keyword>
<dbReference type="PROSITE" id="PS50119">
    <property type="entry name" value="ZF_BBOX"/>
    <property type="match status" value="1"/>
</dbReference>
<feature type="domain" description="CCT" evidence="12">
    <location>
        <begin position="364"/>
        <end position="406"/>
    </location>
</feature>
<reference evidence="13 15" key="1">
    <citation type="submission" date="2015-12" db="EMBL/GenBank/DDBJ databases">
        <title>Update maize B73 reference genome by single molecule sequencing technologies.</title>
        <authorList>
            <consortium name="Maize Genome Sequencing Project"/>
            <person name="Ware D."/>
        </authorList>
    </citation>
    <scope>NUCLEOTIDE SEQUENCE [LARGE SCALE GENOMIC DNA]</scope>
    <source>
        <strain evidence="15">cv. B73</strain>
        <tissue evidence="13">Seedling</tissue>
    </source>
</reference>
<evidence type="ECO:0000256" key="2">
    <source>
        <dbReference type="ARBA" id="ARBA00010024"/>
    </source>
</evidence>
<evidence type="ECO:0000256" key="1">
    <source>
        <dbReference type="ARBA" id="ARBA00004123"/>
    </source>
</evidence>
<dbReference type="GO" id="GO:0005634">
    <property type="term" value="C:nucleus"/>
    <property type="evidence" value="ECO:0007669"/>
    <property type="project" value="UniProtKB-SubCell"/>
</dbReference>
<accession>A0A1D6F3U4</accession>
<dbReference type="KEGG" id="zma:103647917"/>
<evidence type="ECO:0000256" key="7">
    <source>
        <dbReference type="ARBA" id="ARBA00023242"/>
    </source>
</evidence>
<dbReference type="GO" id="GO:0008270">
    <property type="term" value="F:zinc ion binding"/>
    <property type="evidence" value="ECO:0007669"/>
    <property type="project" value="UniProtKB-KW"/>
</dbReference>
<dbReference type="SMART" id="SM00336">
    <property type="entry name" value="BBOX"/>
    <property type="match status" value="1"/>
</dbReference>
<reference evidence="14" key="3">
    <citation type="submission" date="2021-05" db="UniProtKB">
        <authorList>
            <consortium name="EnsemblPlants"/>
        </authorList>
    </citation>
    <scope>IDENTIFICATION</scope>
    <source>
        <strain evidence="14">cv. B73</strain>
    </source>
</reference>
<sequence>MSDADAAGSKEAPRCDYCMGLPAVVYCRADSARLCLPCDRHVHGANTVSTRHARAPLCARCRAAAATAVASPRGGGGGFVCADCYCLEKEDEEKGEEHRDPRPLHHDHDAVEEYAGCPSIAELAAILGVAGYDEKAAAAGGDVGWWSTWEEPQVVCLEDVVVPTTSCHGLHPLLAPPSPKNRSSGGELADVVIRQLEELAKSEAAAVAASYAELEPGDGEQLPPWASPELDIGAAADFGALDAADADAAWHDAATMAFAAVPSHEEQEAWIATACDVDARRAEVEVEEAREQAAPAPDEPCLSSFVDMSEIFPASVTLSSGGDVDNSGNKPDEETAPRPQLLATTALVPVTEKKGGYDVAHPDRGTVISRYKEKRKNRRFGKQIRYESRKARADGRMRIKGRFAKSGEV</sequence>
<keyword evidence="6" id="KW-0862">Zinc</keyword>